<evidence type="ECO:0000256" key="1">
    <source>
        <dbReference type="SAM" id="Phobius"/>
    </source>
</evidence>
<keyword evidence="1" id="KW-1133">Transmembrane helix</keyword>
<dbReference type="EMBL" id="CP111021">
    <property type="protein sequence ID" value="WAR17443.1"/>
    <property type="molecule type" value="Genomic_DNA"/>
</dbReference>
<feature type="transmembrane region" description="Helical" evidence="1">
    <location>
        <begin position="261"/>
        <end position="283"/>
    </location>
</feature>
<feature type="transmembrane region" description="Helical" evidence="1">
    <location>
        <begin position="155"/>
        <end position="175"/>
    </location>
</feature>
<name>A0ABY7F5I8_MYAAR</name>
<keyword evidence="3" id="KW-1185">Reference proteome</keyword>
<accession>A0ABY7F5I8</accession>
<proteinExistence type="predicted"/>
<keyword evidence="1" id="KW-0812">Transmembrane</keyword>
<evidence type="ECO:0000313" key="3">
    <source>
        <dbReference type="Proteomes" id="UP001164746"/>
    </source>
</evidence>
<reference evidence="2" key="1">
    <citation type="submission" date="2022-11" db="EMBL/GenBank/DDBJ databases">
        <title>Centuries of genome instability and evolution in soft-shell clam transmissible cancer (bioRxiv).</title>
        <authorList>
            <person name="Hart S.F.M."/>
            <person name="Yonemitsu M.A."/>
            <person name="Giersch R.M."/>
            <person name="Beal B.F."/>
            <person name="Arriagada G."/>
            <person name="Davis B.W."/>
            <person name="Ostrander E.A."/>
            <person name="Goff S.P."/>
            <person name="Metzger M.J."/>
        </authorList>
    </citation>
    <scope>NUCLEOTIDE SEQUENCE</scope>
    <source>
        <strain evidence="2">MELC-2E11</strain>
        <tissue evidence="2">Siphon/mantle</tissue>
    </source>
</reference>
<organism evidence="2 3">
    <name type="scientific">Mya arenaria</name>
    <name type="common">Soft-shell clam</name>
    <dbReference type="NCBI Taxonomy" id="6604"/>
    <lineage>
        <taxon>Eukaryota</taxon>
        <taxon>Metazoa</taxon>
        <taxon>Spiralia</taxon>
        <taxon>Lophotrochozoa</taxon>
        <taxon>Mollusca</taxon>
        <taxon>Bivalvia</taxon>
        <taxon>Autobranchia</taxon>
        <taxon>Heteroconchia</taxon>
        <taxon>Euheterodonta</taxon>
        <taxon>Imparidentia</taxon>
        <taxon>Neoheterodontei</taxon>
        <taxon>Myida</taxon>
        <taxon>Myoidea</taxon>
        <taxon>Myidae</taxon>
        <taxon>Mya</taxon>
    </lineage>
</organism>
<sequence length="335" mass="37530">MIPLTLLWKPPTTKKSRQSTNLQDFAGEDNKAYHASSSDLNDAHQGWNSRTNKSDVTDVAFPKETLTFEKSENNSSDSNGNTLITTIKKLVEDKAFMYFALGLAAAHSCSAIFFVYVVDALYDSGLSKTSATLGLLLLNLAGWIRDTSGSYTIPFLLSACVEILAIILLCVAQFYRSKDPNKLSANRKINKEKIIDVDNCSEHQKRVALCWEIEMSEKHGIEDFKEKVIVPERREEVKARYEKFQKQAKSAMKKELDVNSLSIVLCVLLTISSTCFGGVSTVYDELKKNPDGTTQQDDHQYIMIEANTVQVGHIARGENERNCEDVAGNVYYNVR</sequence>
<dbReference type="Proteomes" id="UP001164746">
    <property type="component" value="Chromosome 10"/>
</dbReference>
<gene>
    <name evidence="2" type="ORF">MAR_032037</name>
</gene>
<protein>
    <submittedName>
        <fullName evidence="2">Uncharacterized protein</fullName>
    </submittedName>
</protein>
<feature type="transmembrane region" description="Helical" evidence="1">
    <location>
        <begin position="96"/>
        <end position="118"/>
    </location>
</feature>
<evidence type="ECO:0000313" key="2">
    <source>
        <dbReference type="EMBL" id="WAR17443.1"/>
    </source>
</evidence>
<keyword evidence="1" id="KW-0472">Membrane</keyword>